<comment type="caution">
    <text evidence="1">The sequence shown here is derived from an EMBL/GenBank/DDBJ whole genome shotgun (WGS) entry which is preliminary data.</text>
</comment>
<organism evidence="1 2">
    <name type="scientific">Natribaculum luteum</name>
    <dbReference type="NCBI Taxonomy" id="1586232"/>
    <lineage>
        <taxon>Archaea</taxon>
        <taxon>Methanobacteriati</taxon>
        <taxon>Methanobacteriota</taxon>
        <taxon>Stenosarchaea group</taxon>
        <taxon>Halobacteria</taxon>
        <taxon>Halobacteriales</taxon>
        <taxon>Natrialbaceae</taxon>
        <taxon>Natribaculum</taxon>
    </lineage>
</organism>
<evidence type="ECO:0000313" key="2">
    <source>
        <dbReference type="Proteomes" id="UP001595821"/>
    </source>
</evidence>
<dbReference type="AlphaFoldDB" id="A0ABD5P390"/>
<sequence length="88" mass="9813">AGCRFFAQRVEQVFVPRKIILANVVCSASRISIGAHSALGTILERATSLRNDIKRSFRESVENLLSWALNSPNRSTDELMHQIEGMVV</sequence>
<gene>
    <name evidence="1" type="ORF">ACFOZ7_17915</name>
</gene>
<dbReference type="EMBL" id="JBHSDJ010000127">
    <property type="protein sequence ID" value="MFC4248777.1"/>
    <property type="molecule type" value="Genomic_DNA"/>
</dbReference>
<name>A0ABD5P390_9EURY</name>
<protein>
    <submittedName>
        <fullName evidence="1">Uncharacterized protein</fullName>
    </submittedName>
</protein>
<feature type="non-terminal residue" evidence="1">
    <location>
        <position position="1"/>
    </location>
</feature>
<accession>A0ABD5P390</accession>
<dbReference type="Proteomes" id="UP001595821">
    <property type="component" value="Unassembled WGS sequence"/>
</dbReference>
<evidence type="ECO:0000313" key="1">
    <source>
        <dbReference type="EMBL" id="MFC4248777.1"/>
    </source>
</evidence>
<proteinExistence type="predicted"/>
<reference evidence="1 2" key="1">
    <citation type="journal article" date="2014" name="Int. J. Syst. Evol. Microbiol.">
        <title>Complete genome sequence of Corynebacterium casei LMG S-19264T (=DSM 44701T), isolated from a smear-ripened cheese.</title>
        <authorList>
            <consortium name="US DOE Joint Genome Institute (JGI-PGF)"/>
            <person name="Walter F."/>
            <person name="Albersmeier A."/>
            <person name="Kalinowski J."/>
            <person name="Ruckert C."/>
        </authorList>
    </citation>
    <scope>NUCLEOTIDE SEQUENCE [LARGE SCALE GENOMIC DNA]</scope>
    <source>
        <strain evidence="1 2">IBRC-M 10912</strain>
    </source>
</reference>